<name>A0A4U6XHC3_9PEZI</name>
<evidence type="ECO:0000256" key="1">
    <source>
        <dbReference type="SAM" id="MobiDB-lite"/>
    </source>
</evidence>
<evidence type="ECO:0000313" key="2">
    <source>
        <dbReference type="EMBL" id="TKW54933.1"/>
    </source>
</evidence>
<accession>A0A4U6XHC3</accession>
<keyword evidence="3" id="KW-1185">Reference proteome</keyword>
<proteinExistence type="predicted"/>
<feature type="region of interest" description="Disordered" evidence="1">
    <location>
        <begin position="23"/>
        <end position="49"/>
    </location>
</feature>
<protein>
    <submittedName>
        <fullName evidence="2">Uncharacterized protein</fullName>
    </submittedName>
</protein>
<sequence length="109" mass="11292">MPTSPKAASNPFWTHPTGFVSAVDAAAPNSSHTQDPAGQNPWLHAKLHNPENLSDLDGSLVPLLHVPVGLETGAEAVPAAVGWTVGAELPELAPELEPDALAGATTQYR</sequence>
<reference evidence="2 3" key="1">
    <citation type="journal article" date="2019" name="PLoS ONE">
        <title>Comparative genome analysis indicates high evolutionary potential of pathogenicity genes in Colletotrichum tanaceti.</title>
        <authorList>
            <person name="Lelwala R.V."/>
            <person name="Korhonen P.K."/>
            <person name="Young N.D."/>
            <person name="Scott J.B."/>
            <person name="Ades P.A."/>
            <person name="Gasser R.B."/>
            <person name="Taylor P.W.J."/>
        </authorList>
    </citation>
    <scope>NUCLEOTIDE SEQUENCE [LARGE SCALE GENOMIC DNA]</scope>
    <source>
        <strain evidence="2">BRIP57314</strain>
    </source>
</reference>
<comment type="caution">
    <text evidence="2">The sequence shown here is derived from an EMBL/GenBank/DDBJ whole genome shotgun (WGS) entry which is preliminary data.</text>
</comment>
<gene>
    <name evidence="2" type="ORF">CTA1_5350</name>
</gene>
<dbReference type="Proteomes" id="UP000310108">
    <property type="component" value="Unassembled WGS sequence"/>
</dbReference>
<dbReference type="EMBL" id="PJEX01000116">
    <property type="protein sequence ID" value="TKW54933.1"/>
    <property type="molecule type" value="Genomic_DNA"/>
</dbReference>
<evidence type="ECO:0000313" key="3">
    <source>
        <dbReference type="Proteomes" id="UP000310108"/>
    </source>
</evidence>
<feature type="compositionally biased region" description="Polar residues" evidence="1">
    <location>
        <begin position="28"/>
        <end position="37"/>
    </location>
</feature>
<organism evidence="2 3">
    <name type="scientific">Colletotrichum tanaceti</name>
    <dbReference type="NCBI Taxonomy" id="1306861"/>
    <lineage>
        <taxon>Eukaryota</taxon>
        <taxon>Fungi</taxon>
        <taxon>Dikarya</taxon>
        <taxon>Ascomycota</taxon>
        <taxon>Pezizomycotina</taxon>
        <taxon>Sordariomycetes</taxon>
        <taxon>Hypocreomycetidae</taxon>
        <taxon>Glomerellales</taxon>
        <taxon>Glomerellaceae</taxon>
        <taxon>Colletotrichum</taxon>
        <taxon>Colletotrichum destructivum species complex</taxon>
    </lineage>
</organism>
<dbReference type="AlphaFoldDB" id="A0A4U6XHC3"/>